<dbReference type="InterPro" id="IPR007196">
    <property type="entry name" value="CCR4-Not_Not1_C"/>
</dbReference>
<gene>
    <name evidence="5" type="ORF">ILEXP_LOCUS51466</name>
</gene>
<dbReference type="EMBL" id="CAUOFW020008024">
    <property type="protein sequence ID" value="CAK9181412.1"/>
    <property type="molecule type" value="Genomic_DNA"/>
</dbReference>
<proteinExistence type="predicted"/>
<comment type="caution">
    <text evidence="5">The sequence shown here is derived from an EMBL/GenBank/DDBJ whole genome shotgun (WGS) entry which is preliminary data.</text>
</comment>
<protein>
    <submittedName>
        <fullName evidence="5">Uncharacterized protein</fullName>
    </submittedName>
</protein>
<dbReference type="PANTHER" id="PTHR13162:SF8">
    <property type="entry name" value="CCR4-NOT TRANSCRIPTION COMPLEX SUBUNIT 1"/>
    <property type="match status" value="1"/>
</dbReference>
<dbReference type="PANTHER" id="PTHR13162">
    <property type="entry name" value="CCR4-NOT TRANSCRIPTION COMPLEX"/>
    <property type="match status" value="1"/>
</dbReference>
<dbReference type="Proteomes" id="UP001642360">
    <property type="component" value="Unassembled WGS sequence"/>
</dbReference>
<evidence type="ECO:0000259" key="3">
    <source>
        <dbReference type="Pfam" id="PF04054"/>
    </source>
</evidence>
<reference evidence="5 6" key="1">
    <citation type="submission" date="2024-02" db="EMBL/GenBank/DDBJ databases">
        <authorList>
            <person name="Vignale AGUSTIN F."/>
            <person name="Sosa J E."/>
            <person name="Modenutti C."/>
        </authorList>
    </citation>
    <scope>NUCLEOTIDE SEQUENCE [LARGE SCALE GENOMIC DNA]</scope>
</reference>
<evidence type="ECO:0000256" key="2">
    <source>
        <dbReference type="SAM" id="Phobius"/>
    </source>
</evidence>
<dbReference type="Pfam" id="PF04054">
    <property type="entry name" value="Not1"/>
    <property type="match status" value="1"/>
</dbReference>
<evidence type="ECO:0000256" key="1">
    <source>
        <dbReference type="SAM" id="Coils"/>
    </source>
</evidence>
<keyword evidence="6" id="KW-1185">Reference proteome</keyword>
<dbReference type="InterPro" id="IPR040398">
    <property type="entry name" value="Not1"/>
</dbReference>
<keyword evidence="2" id="KW-1133">Transmembrane helix</keyword>
<evidence type="ECO:0000313" key="6">
    <source>
        <dbReference type="Proteomes" id="UP001642360"/>
    </source>
</evidence>
<name>A0ABC8UK20_9AQUA</name>
<keyword evidence="2" id="KW-0812">Transmembrane</keyword>
<keyword evidence="1" id="KW-0175">Coiled coil</keyword>
<evidence type="ECO:0000259" key="4">
    <source>
        <dbReference type="Pfam" id="PF25097"/>
    </source>
</evidence>
<evidence type="ECO:0000313" key="5">
    <source>
        <dbReference type="EMBL" id="CAK9181412.1"/>
    </source>
</evidence>
<dbReference type="Gene3D" id="1.25.40.790">
    <property type="match status" value="2"/>
</dbReference>
<feature type="domain" description="CCR4-Not complex component Not1 C-terminal" evidence="3">
    <location>
        <begin position="457"/>
        <end position="511"/>
    </location>
</feature>
<dbReference type="InterPro" id="IPR055454">
    <property type="entry name" value="CNOT1-like_NOT1_connector"/>
</dbReference>
<dbReference type="AlphaFoldDB" id="A0ABC8UK20"/>
<feature type="transmembrane region" description="Helical" evidence="2">
    <location>
        <begin position="437"/>
        <end position="462"/>
    </location>
</feature>
<organism evidence="5 6">
    <name type="scientific">Ilex paraguariensis</name>
    <name type="common">yerba mate</name>
    <dbReference type="NCBI Taxonomy" id="185542"/>
    <lineage>
        <taxon>Eukaryota</taxon>
        <taxon>Viridiplantae</taxon>
        <taxon>Streptophyta</taxon>
        <taxon>Embryophyta</taxon>
        <taxon>Tracheophyta</taxon>
        <taxon>Spermatophyta</taxon>
        <taxon>Magnoliopsida</taxon>
        <taxon>eudicotyledons</taxon>
        <taxon>Gunneridae</taxon>
        <taxon>Pentapetalae</taxon>
        <taxon>asterids</taxon>
        <taxon>campanulids</taxon>
        <taxon>Aquifoliales</taxon>
        <taxon>Aquifoliaceae</taxon>
        <taxon>Ilex</taxon>
    </lineage>
</organism>
<feature type="domain" description="CCR4-NOT transcription complex subunit 1-like NOT1 connector" evidence="4">
    <location>
        <begin position="35"/>
        <end position="126"/>
    </location>
</feature>
<dbReference type="Pfam" id="PF25097">
    <property type="entry name" value="ARM_Cnot1"/>
    <property type="match status" value="1"/>
</dbReference>
<sequence length="541" mass="60390">MRDHNTIVRGTISTANFQKIYIDYNISDPIYDISVIYFDEGRKFDKDITVGLISSELLNLAEYNVHMAKLLDKRLVNFPYPSYNPLVINDSRAISKLHNLVDALAKLAPRPGSPESLQQLVEIARNPTASAAALSGITVGKEDTNAQSRNEKATGQSLAGWEDYDVADLFEPDPAGFEQTGQEQCCVADTSFKFRGTNDAACDHYVLKLQWSGLLKGGMICQIAFSAISWWLFSSDELSVSHCLSSWVISSSPHQLHHQLQPLSVLAIDIYAKLVFSIVKFCHADQGSSKLYLVHKVLVPIEKFFNLLAIFQIIHHPLLDLISLDHVFDGASFQVLTSLANAFHALQPLKVPGFRSLAAMPEVLLFFHELKDDFAWLPVQNLLLHILLQKFHAKIAHSKSSKGVALVSTSAGRLVPVLGTIFEECWARGATAADGTLLFFFFVSVSSFIFCIKAHWVLLVLLHDFPEFLCDHHFSFCDVIPPSCIQMRNIILSAFPCNMRLPDPSTPILKFCEEAVNEWNQDLNEVTEAKKRAATKGSPWL</sequence>
<feature type="coiled-coil region" evidence="1">
    <location>
        <begin position="509"/>
        <end position="536"/>
    </location>
</feature>
<accession>A0ABC8UK20</accession>
<keyword evidence="2" id="KW-0472">Membrane</keyword>